<evidence type="ECO:0000259" key="1">
    <source>
        <dbReference type="Pfam" id="PF01832"/>
    </source>
</evidence>
<reference evidence="2" key="1">
    <citation type="submission" date="2022-01" db="EMBL/GenBank/DDBJ databases">
        <authorList>
            <person name="Criscuolo A."/>
        </authorList>
    </citation>
    <scope>NUCLEOTIDE SEQUENCE</scope>
    <source>
        <strain evidence="2">CIP111891</strain>
    </source>
</reference>
<dbReference type="EMBL" id="CAKMMW010000038">
    <property type="protein sequence ID" value="CAH1230638.1"/>
    <property type="molecule type" value="Genomic_DNA"/>
</dbReference>
<comment type="caution">
    <text evidence="2">The sequence shown here is derived from an EMBL/GenBank/DDBJ whole genome shotgun (WGS) entry which is preliminary data.</text>
</comment>
<protein>
    <recommendedName>
        <fullName evidence="1">Mannosyl-glycoprotein endo-beta-N-acetylglucosamidase-like domain-containing protein</fullName>
    </recommendedName>
</protein>
<evidence type="ECO:0000313" key="3">
    <source>
        <dbReference type="Proteomes" id="UP000838821"/>
    </source>
</evidence>
<dbReference type="Pfam" id="PF01832">
    <property type="entry name" value="Glucosaminidase"/>
    <property type="match status" value="1"/>
</dbReference>
<dbReference type="Proteomes" id="UP000838821">
    <property type="component" value="Unassembled WGS sequence"/>
</dbReference>
<sequence length="203" mass="23754">MDLNYWWRKAKEASEQVGWFPTVILAQWQLETGHFTSSNFVNNNNIAGQTWQSYMPESIRGTARPKAEGGSYIRYDDPVIGYVDFIQKNGRYANVKLQETEEGQIREIAARGWAVDPKYAEKLIDRLNDNKAAGYVLEEEEDVPMKLEEWQWDMLYQVMGKAYNVDQLDWDWMQKIKDRTLTATELAFLNTVLDARIDRKIEV</sequence>
<feature type="domain" description="Mannosyl-glycoprotein endo-beta-N-acetylglucosamidase-like" evidence="1">
    <location>
        <begin position="9"/>
        <end position="131"/>
    </location>
</feature>
<gene>
    <name evidence="2" type="ORF">PAECIP111891_06706</name>
</gene>
<organism evidence="2 3">
    <name type="scientific">Paenibacillus allorhizoplanae</name>
    <dbReference type="NCBI Taxonomy" id="2905648"/>
    <lineage>
        <taxon>Bacteria</taxon>
        <taxon>Bacillati</taxon>
        <taxon>Bacillota</taxon>
        <taxon>Bacilli</taxon>
        <taxon>Bacillales</taxon>
        <taxon>Paenibacillaceae</taxon>
        <taxon>Paenibacillus</taxon>
    </lineage>
</organism>
<accession>A0ABM9D0A9</accession>
<dbReference type="RefSeq" id="WP_236293073.1">
    <property type="nucleotide sequence ID" value="NZ_CAKMMW010000038.1"/>
</dbReference>
<dbReference type="InterPro" id="IPR002901">
    <property type="entry name" value="MGlyc_endo_b_GlcNAc-like_dom"/>
</dbReference>
<keyword evidence="3" id="KW-1185">Reference proteome</keyword>
<proteinExistence type="predicted"/>
<name>A0ABM9D0A9_9BACL</name>
<evidence type="ECO:0000313" key="2">
    <source>
        <dbReference type="EMBL" id="CAH1230638.1"/>
    </source>
</evidence>
<dbReference type="Gene3D" id="1.10.530.10">
    <property type="match status" value="1"/>
</dbReference>